<reference evidence="2 3" key="1">
    <citation type="submission" date="2022-05" db="EMBL/GenBank/DDBJ databases">
        <authorList>
            <person name="Park J.-S."/>
        </authorList>
    </citation>
    <scope>NUCLEOTIDE SEQUENCE [LARGE SCALE GENOMIC DNA]</scope>
    <source>
        <strain evidence="2 3">2012CJ34-2</strain>
    </source>
</reference>
<evidence type="ECO:0000256" key="1">
    <source>
        <dbReference type="SAM" id="MobiDB-lite"/>
    </source>
</evidence>
<dbReference type="SUPFAM" id="SSF52540">
    <property type="entry name" value="P-loop containing nucleoside triphosphate hydrolases"/>
    <property type="match status" value="1"/>
</dbReference>
<protein>
    <submittedName>
        <fullName evidence="2">AAA family ATPase</fullName>
    </submittedName>
</protein>
<gene>
    <name evidence="2" type="ORF">M3P05_14200</name>
</gene>
<dbReference type="Gene3D" id="3.40.50.300">
    <property type="entry name" value="P-loop containing nucleotide triphosphate hydrolases"/>
    <property type="match status" value="1"/>
</dbReference>
<keyword evidence="3" id="KW-1185">Reference proteome</keyword>
<dbReference type="InterPro" id="IPR034154">
    <property type="entry name" value="TOPRIM_DnaG/twinkle"/>
</dbReference>
<evidence type="ECO:0000313" key="2">
    <source>
        <dbReference type="EMBL" id="MCL6271077.1"/>
    </source>
</evidence>
<proteinExistence type="predicted"/>
<name>A0ABT0PI77_9GAMM</name>
<feature type="region of interest" description="Disordered" evidence="1">
    <location>
        <begin position="1"/>
        <end position="26"/>
    </location>
</feature>
<dbReference type="SUPFAM" id="SSF56731">
    <property type="entry name" value="DNA primase core"/>
    <property type="match status" value="1"/>
</dbReference>
<dbReference type="Gene3D" id="3.40.1360.10">
    <property type="match status" value="1"/>
</dbReference>
<dbReference type="InterPro" id="IPR027417">
    <property type="entry name" value="P-loop_NTPase"/>
</dbReference>
<organism evidence="2 3">
    <name type="scientific">Parendozoicomonas callyspongiae</name>
    <dbReference type="NCBI Taxonomy" id="2942213"/>
    <lineage>
        <taxon>Bacteria</taxon>
        <taxon>Pseudomonadati</taxon>
        <taxon>Pseudomonadota</taxon>
        <taxon>Gammaproteobacteria</taxon>
        <taxon>Oceanospirillales</taxon>
        <taxon>Endozoicomonadaceae</taxon>
        <taxon>Parendozoicomonas</taxon>
    </lineage>
</organism>
<comment type="caution">
    <text evidence="2">The sequence shown here is derived from an EMBL/GenBank/DDBJ whole genome shotgun (WGS) entry which is preliminary data.</text>
</comment>
<dbReference type="Proteomes" id="UP001203338">
    <property type="component" value="Unassembled WGS sequence"/>
</dbReference>
<evidence type="ECO:0000313" key="3">
    <source>
        <dbReference type="Proteomes" id="UP001203338"/>
    </source>
</evidence>
<accession>A0ABT0PI77</accession>
<dbReference type="CDD" id="cd01029">
    <property type="entry name" value="TOPRIM_primases"/>
    <property type="match status" value="1"/>
</dbReference>
<dbReference type="EMBL" id="JAMFLX010000020">
    <property type="protein sequence ID" value="MCL6271077.1"/>
    <property type="molecule type" value="Genomic_DNA"/>
</dbReference>
<dbReference type="Pfam" id="PF13481">
    <property type="entry name" value="AAA_25"/>
    <property type="match status" value="1"/>
</dbReference>
<sequence>MSEDPSAQTGDSPMNSEAATSSSWQDFNDAAPQTATMQKRQSRDVINRDLLSRLVPLLSTLFPEGCIRSGHFQVGSLNGERGQSLKITLDGEHAGCWNDFSTNDSGDLFQLIAHSQNMNLPEDFPEVLRWCEHWLGEATQPQQVQNTKRSAPIDELGAPSQTWRYADGEDKLLACLYRYDTPHGKEFRPWDVKTRKTRMPSPRPLFQQPEIKHADHVLLVEGEKCAEALQQSGIPTTTAMGGAQAPVEKTDWSPLTGKMVTLWPDNDDPGKTYAERAAQAIVKAGAKAARILVLPDDLPTKWDAADAIAEGLDIPAWLKQQKYTVIEASPITPGFPFLSIGELLSNVRPVDWLVKGFLETNSLSMLFGEPGTGKSFLTIDIACCMGTRLGVLGRSFIWPEKATMVWLVALKPGRLPTTRNLAHRPYISVPTQPA</sequence>